<dbReference type="PANTHER" id="PTHR10491">
    <property type="entry name" value="DTDP-4-DEHYDRORHAMNOSE REDUCTASE"/>
    <property type="match status" value="1"/>
</dbReference>
<dbReference type="EC" id="1.1.1.133" evidence="3 6"/>
<keyword evidence="6" id="KW-0521">NADP</keyword>
<gene>
    <name evidence="8" type="ORF">GNT65_03920</name>
</gene>
<evidence type="ECO:0000256" key="6">
    <source>
        <dbReference type="RuleBase" id="RU364082"/>
    </source>
</evidence>
<name>A0A6L7HXD7_9GAMM</name>
<sequence length="307" mass="33922">MLKIMITGATGLLGRALVERFAREDVTILACGYSRAGSDTHRLDLTDERAVNQFIGAHKPEVILHCAAERRPDVSERDPEAAKALNLAATRQLAQAAKVKGAWLCYISTDYVFDGISPDYGEQDQTHPLNFYGETKREGELALLEVSSEFAVLRLPILYGPVESLDESAVLVMLKQLMNQAPTQQDDWAVRSPTSTLDIANAMVKLVARQQEACDVAGVYHFTGEERMTKYQMLVKMAEILGLSCQHVSPQSRPSDLAKRPKDCSLSMARLKSLAIKSEIDFVQGVKYSLFRSGDALAKIGLVFELK</sequence>
<evidence type="ECO:0000256" key="3">
    <source>
        <dbReference type="ARBA" id="ARBA00012929"/>
    </source>
</evidence>
<dbReference type="SUPFAM" id="SSF51735">
    <property type="entry name" value="NAD(P)-binding Rossmann-fold domains"/>
    <property type="match status" value="1"/>
</dbReference>
<evidence type="ECO:0000313" key="8">
    <source>
        <dbReference type="EMBL" id="MXR67818.1"/>
    </source>
</evidence>
<dbReference type="Proteomes" id="UP000474778">
    <property type="component" value="Unassembled WGS sequence"/>
</dbReference>
<comment type="catalytic activity">
    <reaction evidence="5 6">
        <text>dTDP-beta-L-rhamnose + NADP(+) = dTDP-4-dehydro-beta-L-rhamnose + NADPH + H(+)</text>
        <dbReference type="Rhea" id="RHEA:21796"/>
        <dbReference type="ChEBI" id="CHEBI:15378"/>
        <dbReference type="ChEBI" id="CHEBI:57510"/>
        <dbReference type="ChEBI" id="CHEBI:57783"/>
        <dbReference type="ChEBI" id="CHEBI:58349"/>
        <dbReference type="ChEBI" id="CHEBI:62830"/>
        <dbReference type="EC" id="1.1.1.133"/>
    </reaction>
</comment>
<dbReference type="GO" id="GO:0008831">
    <property type="term" value="F:dTDP-4-dehydrorhamnose reductase activity"/>
    <property type="evidence" value="ECO:0007669"/>
    <property type="project" value="UniProtKB-EC"/>
</dbReference>
<dbReference type="UniPathway" id="UPA00281"/>
<dbReference type="GO" id="GO:0048269">
    <property type="term" value="C:methionine adenosyltransferase complex"/>
    <property type="evidence" value="ECO:0007669"/>
    <property type="project" value="TreeGrafter"/>
</dbReference>
<evidence type="ECO:0000256" key="2">
    <source>
        <dbReference type="ARBA" id="ARBA00010944"/>
    </source>
</evidence>
<dbReference type="InterPro" id="IPR036291">
    <property type="entry name" value="NAD(P)-bd_dom_sf"/>
</dbReference>
<comment type="pathway">
    <text evidence="1 6">Carbohydrate biosynthesis; dTDP-L-rhamnose biosynthesis.</text>
</comment>
<dbReference type="InterPro" id="IPR029903">
    <property type="entry name" value="RmlD-like-bd"/>
</dbReference>
<dbReference type="PANTHER" id="PTHR10491:SF4">
    <property type="entry name" value="METHIONINE ADENOSYLTRANSFERASE 2 SUBUNIT BETA"/>
    <property type="match status" value="1"/>
</dbReference>
<dbReference type="FunFam" id="3.40.50.720:FF:000357">
    <property type="entry name" value="Methionine adenosyltransferase 2 subunit beta"/>
    <property type="match status" value="1"/>
</dbReference>
<evidence type="ECO:0000256" key="1">
    <source>
        <dbReference type="ARBA" id="ARBA00004781"/>
    </source>
</evidence>
<dbReference type="EMBL" id="WRPA01000002">
    <property type="protein sequence ID" value="MXR67818.1"/>
    <property type="molecule type" value="Genomic_DNA"/>
</dbReference>
<dbReference type="Gene3D" id="3.40.50.720">
    <property type="entry name" value="NAD(P)-binding Rossmann-like Domain"/>
    <property type="match status" value="1"/>
</dbReference>
<organism evidence="8 9">
    <name type="scientific">Shewanella insulae</name>
    <dbReference type="NCBI Taxonomy" id="2681496"/>
    <lineage>
        <taxon>Bacteria</taxon>
        <taxon>Pseudomonadati</taxon>
        <taxon>Pseudomonadota</taxon>
        <taxon>Gammaproteobacteria</taxon>
        <taxon>Alteromonadales</taxon>
        <taxon>Shewanellaceae</taxon>
        <taxon>Shewanella</taxon>
    </lineage>
</organism>
<feature type="domain" description="RmlD-like substrate binding" evidence="7">
    <location>
        <begin position="3"/>
        <end position="287"/>
    </location>
</feature>
<dbReference type="RefSeq" id="WP_160793900.1">
    <property type="nucleotide sequence ID" value="NZ_WRPA01000002.1"/>
</dbReference>
<evidence type="ECO:0000313" key="9">
    <source>
        <dbReference type="Proteomes" id="UP000474778"/>
    </source>
</evidence>
<accession>A0A6L7HXD7</accession>
<dbReference type="InterPro" id="IPR005913">
    <property type="entry name" value="dTDP_dehydrorham_reduct"/>
</dbReference>
<reference evidence="8 9" key="1">
    <citation type="submission" date="2019-12" db="EMBL/GenBank/DDBJ databases">
        <title>Shewanella insulae sp. nov., isolated from a tidal flat.</title>
        <authorList>
            <person name="Yoon J.-H."/>
        </authorList>
    </citation>
    <scope>NUCLEOTIDE SEQUENCE [LARGE SCALE GENOMIC DNA]</scope>
    <source>
        <strain evidence="8 9">JBTF-M18</strain>
    </source>
</reference>
<dbReference type="UniPathway" id="UPA00124"/>
<evidence type="ECO:0000259" key="7">
    <source>
        <dbReference type="Pfam" id="PF04321"/>
    </source>
</evidence>
<dbReference type="CDD" id="cd05254">
    <property type="entry name" value="dTDP_HR_like_SDR_e"/>
    <property type="match status" value="1"/>
</dbReference>
<dbReference type="GO" id="GO:0019305">
    <property type="term" value="P:dTDP-rhamnose biosynthetic process"/>
    <property type="evidence" value="ECO:0007669"/>
    <property type="project" value="UniProtKB-UniPathway"/>
</dbReference>
<comment type="caution">
    <text evidence="8">The sequence shown here is derived from an EMBL/GenBank/DDBJ whole genome shotgun (WGS) entry which is preliminary data.</text>
</comment>
<protein>
    <recommendedName>
        <fullName evidence="4 6">dTDP-4-dehydrorhamnose reductase</fullName>
        <ecNumber evidence="3 6">1.1.1.133</ecNumber>
    </recommendedName>
</protein>
<dbReference type="Pfam" id="PF04321">
    <property type="entry name" value="RmlD_sub_bind"/>
    <property type="match status" value="1"/>
</dbReference>
<comment type="function">
    <text evidence="6">Catalyzes the reduction of dTDP-6-deoxy-L-lyxo-4-hexulose to yield dTDP-L-rhamnose.</text>
</comment>
<evidence type="ECO:0000256" key="5">
    <source>
        <dbReference type="ARBA" id="ARBA00048200"/>
    </source>
</evidence>
<keyword evidence="9" id="KW-1185">Reference proteome</keyword>
<comment type="similarity">
    <text evidence="2 6">Belongs to the dTDP-4-dehydrorhamnose reductase family.</text>
</comment>
<dbReference type="GO" id="GO:0048270">
    <property type="term" value="F:methionine adenosyltransferase regulator activity"/>
    <property type="evidence" value="ECO:0007669"/>
    <property type="project" value="TreeGrafter"/>
</dbReference>
<dbReference type="AlphaFoldDB" id="A0A6L7HXD7"/>
<evidence type="ECO:0000256" key="4">
    <source>
        <dbReference type="ARBA" id="ARBA00017099"/>
    </source>
</evidence>
<proteinExistence type="inferred from homology"/>
<dbReference type="GO" id="GO:0006556">
    <property type="term" value="P:S-adenosylmethionine biosynthetic process"/>
    <property type="evidence" value="ECO:0007669"/>
    <property type="project" value="TreeGrafter"/>
</dbReference>
<keyword evidence="6" id="KW-0560">Oxidoreductase</keyword>
<comment type="cofactor">
    <cofactor evidence="6">
        <name>Mg(2+)</name>
        <dbReference type="ChEBI" id="CHEBI:18420"/>
    </cofactor>
    <text evidence="6">Binds 1 Mg(2+) ion per monomer.</text>
</comment>
<dbReference type="GO" id="GO:0009243">
    <property type="term" value="P:O antigen biosynthetic process"/>
    <property type="evidence" value="ECO:0007669"/>
    <property type="project" value="UniProtKB-UniPathway"/>
</dbReference>